<feature type="binding site" description="axial binding residue" evidence="5">
    <location>
        <position position="908"/>
    </location>
    <ligand>
        <name>heme</name>
        <dbReference type="ChEBI" id="CHEBI:30413"/>
    </ligand>
    <ligandPart>
        <name>Fe</name>
        <dbReference type="ChEBI" id="CHEBI:18248"/>
    </ligandPart>
</feature>
<dbReference type="GO" id="GO:0006629">
    <property type="term" value="P:lipid metabolic process"/>
    <property type="evidence" value="ECO:0007669"/>
    <property type="project" value="UniProtKB-ARBA"/>
</dbReference>
<keyword evidence="5" id="KW-0349">Heme</keyword>
<dbReference type="InterPro" id="IPR036396">
    <property type="entry name" value="Cyt_P450_sf"/>
</dbReference>
<accession>A0A8K1CHA6</accession>
<keyword evidence="4 5" id="KW-0408">Iron</keyword>
<comment type="caution">
    <text evidence="6">The sequence shown here is derived from an EMBL/GenBank/DDBJ whole genome shotgun (WGS) entry which is preliminary data.</text>
</comment>
<dbReference type="Proteomes" id="UP000794436">
    <property type="component" value="Unassembled WGS sequence"/>
</dbReference>
<dbReference type="Gene3D" id="1.10.630.10">
    <property type="entry name" value="Cytochrome P450"/>
    <property type="match status" value="2"/>
</dbReference>
<keyword evidence="2 5" id="KW-0479">Metal-binding</keyword>
<dbReference type="Pfam" id="PF00067">
    <property type="entry name" value="p450"/>
    <property type="match status" value="2"/>
</dbReference>
<gene>
    <name evidence="6" type="ORF">Poli38472_005323</name>
</gene>
<dbReference type="InterPro" id="IPR001128">
    <property type="entry name" value="Cyt_P450"/>
</dbReference>
<dbReference type="PRINTS" id="PR00463">
    <property type="entry name" value="EP450I"/>
</dbReference>
<dbReference type="PRINTS" id="PR00385">
    <property type="entry name" value="P450"/>
</dbReference>
<evidence type="ECO:0008006" key="8">
    <source>
        <dbReference type="Google" id="ProtNLM"/>
    </source>
</evidence>
<protein>
    <recommendedName>
        <fullName evidence="8">Cytochrome P450</fullName>
    </recommendedName>
</protein>
<dbReference type="OrthoDB" id="1470350at2759"/>
<comment type="similarity">
    <text evidence="1">Belongs to the cytochrome P450 family.</text>
</comment>
<dbReference type="PROSITE" id="PS00086">
    <property type="entry name" value="CYTOCHROME_P450"/>
    <property type="match status" value="1"/>
</dbReference>
<dbReference type="CDD" id="cd11064">
    <property type="entry name" value="CYP86A"/>
    <property type="match status" value="1"/>
</dbReference>
<dbReference type="AlphaFoldDB" id="A0A8K1CHA6"/>
<keyword evidence="3" id="KW-0560">Oxidoreductase</keyword>
<dbReference type="InterPro" id="IPR002401">
    <property type="entry name" value="Cyt_P450_E_grp-I"/>
</dbReference>
<dbReference type="InterPro" id="IPR017972">
    <property type="entry name" value="Cyt_P450_CS"/>
</dbReference>
<dbReference type="GO" id="GO:0020037">
    <property type="term" value="F:heme binding"/>
    <property type="evidence" value="ECO:0007669"/>
    <property type="project" value="InterPro"/>
</dbReference>
<dbReference type="GO" id="GO:0004497">
    <property type="term" value="F:monooxygenase activity"/>
    <property type="evidence" value="ECO:0007669"/>
    <property type="project" value="InterPro"/>
</dbReference>
<name>A0A8K1CHA6_PYTOL</name>
<organism evidence="6 7">
    <name type="scientific">Pythium oligandrum</name>
    <name type="common">Mycoparasitic fungus</name>
    <dbReference type="NCBI Taxonomy" id="41045"/>
    <lineage>
        <taxon>Eukaryota</taxon>
        <taxon>Sar</taxon>
        <taxon>Stramenopiles</taxon>
        <taxon>Oomycota</taxon>
        <taxon>Peronosporomycetes</taxon>
        <taxon>Pythiales</taxon>
        <taxon>Pythiaceae</taxon>
        <taxon>Pythium</taxon>
    </lineage>
</organism>
<dbReference type="EMBL" id="SPLM01000073">
    <property type="protein sequence ID" value="TMW62705.1"/>
    <property type="molecule type" value="Genomic_DNA"/>
</dbReference>
<comment type="cofactor">
    <cofactor evidence="5">
        <name>heme</name>
        <dbReference type="ChEBI" id="CHEBI:30413"/>
    </cofactor>
</comment>
<evidence type="ECO:0000256" key="1">
    <source>
        <dbReference type="ARBA" id="ARBA00010617"/>
    </source>
</evidence>
<evidence type="ECO:0000313" key="7">
    <source>
        <dbReference type="Proteomes" id="UP000794436"/>
    </source>
</evidence>
<proteinExistence type="inferred from homology"/>
<dbReference type="PANTHER" id="PTHR24296">
    <property type="entry name" value="CYTOCHROME P450"/>
    <property type="match status" value="1"/>
</dbReference>
<dbReference type="GO" id="GO:0016705">
    <property type="term" value="F:oxidoreductase activity, acting on paired donors, with incorporation or reduction of molecular oxygen"/>
    <property type="evidence" value="ECO:0007669"/>
    <property type="project" value="InterPro"/>
</dbReference>
<evidence type="ECO:0000313" key="6">
    <source>
        <dbReference type="EMBL" id="TMW62705.1"/>
    </source>
</evidence>
<dbReference type="SUPFAM" id="SSF48264">
    <property type="entry name" value="Cytochrome P450"/>
    <property type="match status" value="2"/>
</dbReference>
<evidence type="ECO:0000256" key="3">
    <source>
        <dbReference type="ARBA" id="ARBA00023002"/>
    </source>
</evidence>
<evidence type="ECO:0000256" key="5">
    <source>
        <dbReference type="PIRSR" id="PIRSR602401-1"/>
    </source>
</evidence>
<dbReference type="GO" id="GO:0005506">
    <property type="term" value="F:iron ion binding"/>
    <property type="evidence" value="ECO:0007669"/>
    <property type="project" value="InterPro"/>
</dbReference>
<sequence length="965" mass="109338">MVLQSFLDRDQLVETILALDAKHAVLGLLMGIAALRCASWLRSKDLVSKGVTMPLVPSSTLPIIHNTLDFAMHTSDFHDWLLGLCEQFHGRTFVLRTLGRPDVVVLTTSESIEDVMKTHFENFLKGDHQYQVFGDMLGKGIFATDGMNWVHQRKVASNLFTARTLRESMTEVIRKHTVELRRILHDAGTQDKTIDLFNLLNRFTIDAFAEIGFGVSMKSMESEEEHPFQKAFDRVQRATMLRLVRPTWFWKLQKALQIGAERQLREDVRTIDRMVLDIIAQSMHHRHSHGKASDKVDLVSLFLDNYEKNPESNGEEFDPQYLRDIVVNFLIAGRDTTAQALGWFFKNVSMHPEVVAKIRTEIKDVLPQLLTGEIDTPTMEQVQQLTYLEAALKESLRLYSAVPVSSRVAVEDVVLSDGTLIRKGKLSGLFRDGLVAEALQNVDAKQAAVGVIATLTAIKCASWLLSKASEKRKMKRLGATSKPAAPSSTLPFALNTLDFAAHIEELYDWFMTLIEQHQGRPVVLRTLGRHDMVLISTPEGIEDVMKTHFESFPKGDFLHQIMGDLFGKGIFATDGLEWIHQRKVSSNLFTTRTLRDAATKAICKHTTVLRRILHDAGAQGQTVDIFKLFGRFTIETFAEIGFGIKMNAMEAEVEHPFQTAFDCVQRMTMLRFARPTWFWKLQRMLHVGAERELREAITTIDQTVLEIIAQSIQRRQANEKTDGAVDLVMLFLDHYENTPEGKNGQFDTRYMRDIVFSFLIASRDSTAQALSWFFKNISMHPEVAKKIRNEIAEMIPELMDGSIDTPTMEQVQRLTYLEACLKESLRLYPAVPLNAKLAVKDVVLSDGTVIFEGQTVGIPAYANSRMKYVWGPDAAVYNPDRWIDPETGKLTNFSAFKFFSFNAGPRTCLGMNLAMLEMKIVVASLLSRLEIQVLEPEKVTYKFSLTLPVKGEMHTRITPLHARAH</sequence>
<evidence type="ECO:0000256" key="4">
    <source>
        <dbReference type="ARBA" id="ARBA00023004"/>
    </source>
</evidence>
<evidence type="ECO:0000256" key="2">
    <source>
        <dbReference type="ARBA" id="ARBA00022723"/>
    </source>
</evidence>
<keyword evidence="7" id="KW-1185">Reference proteome</keyword>
<reference evidence="6" key="1">
    <citation type="submission" date="2019-03" db="EMBL/GenBank/DDBJ databases">
        <title>Long read genome sequence of the mycoparasitic Pythium oligandrum ATCC 38472 isolated from sugarbeet rhizosphere.</title>
        <authorList>
            <person name="Gaulin E."/>
        </authorList>
    </citation>
    <scope>NUCLEOTIDE SEQUENCE</scope>
    <source>
        <strain evidence="6">ATCC 38472_TT</strain>
    </source>
</reference>